<dbReference type="AlphaFoldDB" id="A0AAE1TG02"/>
<evidence type="ECO:0000256" key="1">
    <source>
        <dbReference type="ARBA" id="ARBA00004123"/>
    </source>
</evidence>
<evidence type="ECO:0000313" key="8">
    <source>
        <dbReference type="EMBL" id="KAK4283446.1"/>
    </source>
</evidence>
<evidence type="ECO:0000256" key="2">
    <source>
        <dbReference type="ARBA" id="ARBA00023015"/>
    </source>
</evidence>
<keyword evidence="3" id="KW-0238">DNA-binding</keyword>
<dbReference type="Pfam" id="PF00847">
    <property type="entry name" value="AP2"/>
    <property type="match status" value="1"/>
</dbReference>
<keyword evidence="5" id="KW-0539">Nucleus</keyword>
<dbReference type="PANTHER" id="PTHR31194:SF140">
    <property type="entry name" value="ETHYLENE-RESPONSIVE TRANSCRIPTION FACTOR CRF2"/>
    <property type="match status" value="1"/>
</dbReference>
<dbReference type="GO" id="GO:0005634">
    <property type="term" value="C:nucleus"/>
    <property type="evidence" value="ECO:0007669"/>
    <property type="project" value="UniProtKB-SubCell"/>
</dbReference>
<feature type="region of interest" description="Disordered" evidence="6">
    <location>
        <begin position="169"/>
        <end position="190"/>
    </location>
</feature>
<dbReference type="GO" id="GO:0003677">
    <property type="term" value="F:DNA binding"/>
    <property type="evidence" value="ECO:0007669"/>
    <property type="project" value="UniProtKB-KW"/>
</dbReference>
<dbReference type="CDD" id="cd00018">
    <property type="entry name" value="AP2"/>
    <property type="match status" value="1"/>
</dbReference>
<accession>A0AAE1TG02</accession>
<evidence type="ECO:0000259" key="7">
    <source>
        <dbReference type="PROSITE" id="PS51032"/>
    </source>
</evidence>
<dbReference type="PRINTS" id="PR00367">
    <property type="entry name" value="ETHRSPELEMNT"/>
</dbReference>
<reference evidence="8" key="1">
    <citation type="submission" date="2023-10" db="EMBL/GenBank/DDBJ databases">
        <title>Chromosome-level genome of the transformable northern wattle, Acacia crassicarpa.</title>
        <authorList>
            <person name="Massaro I."/>
            <person name="Sinha N.R."/>
            <person name="Poethig S."/>
            <person name="Leichty A.R."/>
        </authorList>
    </citation>
    <scope>NUCLEOTIDE SEQUENCE</scope>
    <source>
        <strain evidence="8">Acra3RX</strain>
        <tissue evidence="8">Leaf</tissue>
    </source>
</reference>
<dbReference type="Proteomes" id="UP001293593">
    <property type="component" value="Unassembled WGS sequence"/>
</dbReference>
<keyword evidence="4" id="KW-0804">Transcription</keyword>
<feature type="compositionally biased region" description="Low complexity" evidence="6">
    <location>
        <begin position="169"/>
        <end position="184"/>
    </location>
</feature>
<dbReference type="EMBL" id="JAWXYG010000001">
    <property type="protein sequence ID" value="KAK4283446.1"/>
    <property type="molecule type" value="Genomic_DNA"/>
</dbReference>
<evidence type="ECO:0000256" key="4">
    <source>
        <dbReference type="ARBA" id="ARBA00023163"/>
    </source>
</evidence>
<evidence type="ECO:0000256" key="5">
    <source>
        <dbReference type="ARBA" id="ARBA00023242"/>
    </source>
</evidence>
<evidence type="ECO:0000256" key="6">
    <source>
        <dbReference type="SAM" id="MobiDB-lite"/>
    </source>
</evidence>
<dbReference type="PANTHER" id="PTHR31194">
    <property type="entry name" value="SHN SHINE , DNA BINDING / TRANSCRIPTION FACTOR"/>
    <property type="match status" value="1"/>
</dbReference>
<comment type="subcellular location">
    <subcellularLocation>
        <location evidence="1">Nucleus</location>
    </subcellularLocation>
</comment>
<evidence type="ECO:0000256" key="3">
    <source>
        <dbReference type="ARBA" id="ARBA00023125"/>
    </source>
</evidence>
<proteinExistence type="predicted"/>
<dbReference type="InterPro" id="IPR036955">
    <property type="entry name" value="AP2/ERF_dom_sf"/>
</dbReference>
<dbReference type="InterPro" id="IPR016177">
    <property type="entry name" value="DNA-bd_dom_sf"/>
</dbReference>
<protein>
    <recommendedName>
        <fullName evidence="7">AP2/ERF domain-containing protein</fullName>
    </recommendedName>
</protein>
<comment type="caution">
    <text evidence="8">The sequence shown here is derived from an EMBL/GenBank/DDBJ whole genome shotgun (WGS) entry which is preliminary data.</text>
</comment>
<gene>
    <name evidence="8" type="ORF">QN277_000395</name>
</gene>
<feature type="domain" description="AP2/ERF" evidence="7">
    <location>
        <begin position="97"/>
        <end position="157"/>
    </location>
</feature>
<dbReference type="SUPFAM" id="SSF54171">
    <property type="entry name" value="DNA-binding domain"/>
    <property type="match status" value="1"/>
</dbReference>
<evidence type="ECO:0000313" key="9">
    <source>
        <dbReference type="Proteomes" id="UP001293593"/>
    </source>
</evidence>
<dbReference type="Gene3D" id="3.30.730.10">
    <property type="entry name" value="AP2/ERF domain"/>
    <property type="match status" value="1"/>
</dbReference>
<organism evidence="8 9">
    <name type="scientific">Acacia crassicarpa</name>
    <name type="common">northern wattle</name>
    <dbReference type="NCBI Taxonomy" id="499986"/>
    <lineage>
        <taxon>Eukaryota</taxon>
        <taxon>Viridiplantae</taxon>
        <taxon>Streptophyta</taxon>
        <taxon>Embryophyta</taxon>
        <taxon>Tracheophyta</taxon>
        <taxon>Spermatophyta</taxon>
        <taxon>Magnoliopsida</taxon>
        <taxon>eudicotyledons</taxon>
        <taxon>Gunneridae</taxon>
        <taxon>Pentapetalae</taxon>
        <taxon>rosids</taxon>
        <taxon>fabids</taxon>
        <taxon>Fabales</taxon>
        <taxon>Fabaceae</taxon>
        <taxon>Caesalpinioideae</taxon>
        <taxon>mimosoid clade</taxon>
        <taxon>Acacieae</taxon>
        <taxon>Acacia</taxon>
    </lineage>
</organism>
<name>A0AAE1TG02_9FABA</name>
<dbReference type="InterPro" id="IPR001471">
    <property type="entry name" value="AP2/ERF_dom"/>
</dbReference>
<keyword evidence="2" id="KW-0805">Transcription regulation</keyword>
<dbReference type="PROSITE" id="PS51032">
    <property type="entry name" value="AP2_ERF"/>
    <property type="match status" value="1"/>
</dbReference>
<dbReference type="GO" id="GO:0003700">
    <property type="term" value="F:DNA-binding transcription factor activity"/>
    <property type="evidence" value="ECO:0007669"/>
    <property type="project" value="InterPro"/>
</dbReference>
<sequence length="292" mass="32382">MTGSSSRNVLKPQPKREKKTSFVMRKVRLTYTDPDATDCSSEEEEEGGGSLKIINGCKRIVKEILVPTKLCASVVGTSFVASTSNNKGTNRRKSSGLPRGVRRRKWGTYVAEIRDPFRRTRIWLGTYNTVEEAALAYEKKEKEFESLMMSAPSISYVLDVTPNNNNNNIINNSHSLGSGSGSDDSSVKAEQYDEEEEVYIQQLLKEPFVPSLDDNREMAFFVGEEFADNNLVNNNRNNNNDANGGFICLDGENEGGEGRSSVPLISVESDSSDAELGWIDEAFNDGEWLGSF</sequence>
<dbReference type="InterPro" id="IPR050913">
    <property type="entry name" value="AP2/ERF_ERF"/>
</dbReference>
<feature type="region of interest" description="Disordered" evidence="6">
    <location>
        <begin position="1"/>
        <end position="23"/>
    </location>
</feature>
<keyword evidence="9" id="KW-1185">Reference proteome</keyword>
<dbReference type="SMART" id="SM00380">
    <property type="entry name" value="AP2"/>
    <property type="match status" value="1"/>
</dbReference>